<dbReference type="SUPFAM" id="SSF46955">
    <property type="entry name" value="Putative DNA-binding domain"/>
    <property type="match status" value="1"/>
</dbReference>
<keyword evidence="1 2" id="KW-0597">Phosphoprotein</keyword>
<accession>A0A2Z3H4U0</accession>
<dbReference type="AlphaFoldDB" id="A0A2Z3H4U0"/>
<dbReference type="RefSeq" id="WP_010049263.1">
    <property type="nucleotide sequence ID" value="NZ_CP025958.1"/>
</dbReference>
<sequence>MKKVFTTGQVAKICKVAPRTVSKWFDSGRLKGYRIPGSQDRRIPREQLIRFLKEHGMPLGELEEEEWHKVLLIGTERLFNDRIKELLPENDDYKFELADSGFQAGILASSFHPDTIIIDLGLGRAESIQIVSNLRKDEAFATTLIVGLASEDEAAPEQLHQYGFNDVFKKPFDVALLGEKIKSIADAKRED</sequence>
<dbReference type="Gene3D" id="1.10.1660.10">
    <property type="match status" value="1"/>
</dbReference>
<evidence type="ECO:0000259" key="3">
    <source>
        <dbReference type="PROSITE" id="PS50110"/>
    </source>
</evidence>
<name>A0A2Z3H4U0_9BACT</name>
<dbReference type="Pfam" id="PF00072">
    <property type="entry name" value="Response_reg"/>
    <property type="match status" value="1"/>
</dbReference>
<dbReference type="GO" id="GO:0003677">
    <property type="term" value="F:DNA binding"/>
    <property type="evidence" value="ECO:0007669"/>
    <property type="project" value="InterPro"/>
</dbReference>
<dbReference type="InterPro" id="IPR010093">
    <property type="entry name" value="SinI_DNA-bd"/>
</dbReference>
<dbReference type="KEGG" id="gog:C1280_17475"/>
<gene>
    <name evidence="4" type="ORF">C1280_17475</name>
</gene>
<dbReference type="Proteomes" id="UP000245802">
    <property type="component" value="Chromosome"/>
</dbReference>
<protein>
    <recommendedName>
        <fullName evidence="3">Response regulatory domain-containing protein</fullName>
    </recommendedName>
</protein>
<evidence type="ECO:0000256" key="1">
    <source>
        <dbReference type="ARBA" id="ARBA00022553"/>
    </source>
</evidence>
<dbReference type="SUPFAM" id="SSF52172">
    <property type="entry name" value="CheY-like"/>
    <property type="match status" value="1"/>
</dbReference>
<dbReference type="PANTHER" id="PTHR44591">
    <property type="entry name" value="STRESS RESPONSE REGULATOR PROTEIN 1"/>
    <property type="match status" value="1"/>
</dbReference>
<reference evidence="4 5" key="1">
    <citation type="submission" date="2018-01" db="EMBL/GenBank/DDBJ databases">
        <title>G. obscuriglobus.</title>
        <authorList>
            <person name="Franke J."/>
            <person name="Blomberg W."/>
            <person name="Selmecki A."/>
        </authorList>
    </citation>
    <scope>NUCLEOTIDE SEQUENCE [LARGE SCALE GENOMIC DNA]</scope>
    <source>
        <strain evidence="4 5">DSM 5831</strain>
    </source>
</reference>
<dbReference type="SMART" id="SM00448">
    <property type="entry name" value="REC"/>
    <property type="match status" value="1"/>
</dbReference>
<dbReference type="InterPro" id="IPR009061">
    <property type="entry name" value="DNA-bd_dom_put_sf"/>
</dbReference>
<dbReference type="InterPro" id="IPR001789">
    <property type="entry name" value="Sig_transdc_resp-reg_receiver"/>
</dbReference>
<keyword evidence="5" id="KW-1185">Reference proteome</keyword>
<proteinExistence type="predicted"/>
<dbReference type="CDD" id="cd00156">
    <property type="entry name" value="REC"/>
    <property type="match status" value="1"/>
</dbReference>
<dbReference type="OrthoDB" id="261949at2"/>
<dbReference type="Gene3D" id="3.40.50.2300">
    <property type="match status" value="1"/>
</dbReference>
<dbReference type="Pfam" id="PF12728">
    <property type="entry name" value="HTH_17"/>
    <property type="match status" value="1"/>
</dbReference>
<organism evidence="4 5">
    <name type="scientific">Gemmata obscuriglobus</name>
    <dbReference type="NCBI Taxonomy" id="114"/>
    <lineage>
        <taxon>Bacteria</taxon>
        <taxon>Pseudomonadati</taxon>
        <taxon>Planctomycetota</taxon>
        <taxon>Planctomycetia</taxon>
        <taxon>Gemmatales</taxon>
        <taxon>Gemmataceae</taxon>
        <taxon>Gemmata</taxon>
    </lineage>
</organism>
<evidence type="ECO:0000313" key="5">
    <source>
        <dbReference type="Proteomes" id="UP000245802"/>
    </source>
</evidence>
<dbReference type="PANTHER" id="PTHR44591:SF3">
    <property type="entry name" value="RESPONSE REGULATORY DOMAIN-CONTAINING PROTEIN"/>
    <property type="match status" value="1"/>
</dbReference>
<feature type="domain" description="Response regulatory" evidence="3">
    <location>
        <begin position="69"/>
        <end position="185"/>
    </location>
</feature>
<dbReference type="PROSITE" id="PS50110">
    <property type="entry name" value="RESPONSE_REGULATORY"/>
    <property type="match status" value="1"/>
</dbReference>
<dbReference type="NCBIfam" id="TIGR01764">
    <property type="entry name" value="excise"/>
    <property type="match status" value="1"/>
</dbReference>
<dbReference type="InterPro" id="IPR011006">
    <property type="entry name" value="CheY-like_superfamily"/>
</dbReference>
<feature type="modified residue" description="4-aspartylphosphate" evidence="2">
    <location>
        <position position="119"/>
    </location>
</feature>
<evidence type="ECO:0000313" key="4">
    <source>
        <dbReference type="EMBL" id="AWM38596.1"/>
    </source>
</evidence>
<dbReference type="GO" id="GO:0000160">
    <property type="term" value="P:phosphorelay signal transduction system"/>
    <property type="evidence" value="ECO:0007669"/>
    <property type="project" value="InterPro"/>
</dbReference>
<dbReference type="InterPro" id="IPR041657">
    <property type="entry name" value="HTH_17"/>
</dbReference>
<dbReference type="InterPro" id="IPR050595">
    <property type="entry name" value="Bact_response_regulator"/>
</dbReference>
<evidence type="ECO:0000256" key="2">
    <source>
        <dbReference type="PROSITE-ProRule" id="PRU00169"/>
    </source>
</evidence>
<dbReference type="EMBL" id="CP025958">
    <property type="protein sequence ID" value="AWM38596.1"/>
    <property type="molecule type" value="Genomic_DNA"/>
</dbReference>